<evidence type="ECO:0000313" key="2">
    <source>
        <dbReference type="EMBL" id="HIR01523.1"/>
    </source>
</evidence>
<comment type="caution">
    <text evidence="2">The sequence shown here is derived from an EMBL/GenBank/DDBJ whole genome shotgun (WGS) entry which is preliminary data.</text>
</comment>
<organism evidence="2 3">
    <name type="scientific">Candidatus Aveggerthella stercoripullorum</name>
    <dbReference type="NCBI Taxonomy" id="2840688"/>
    <lineage>
        <taxon>Bacteria</taxon>
        <taxon>Bacillati</taxon>
        <taxon>Actinomycetota</taxon>
        <taxon>Coriobacteriia</taxon>
        <taxon>Eggerthellales</taxon>
        <taxon>Eggerthellaceae</taxon>
        <taxon>Eggerthellaceae incertae sedis</taxon>
        <taxon>Candidatus Aveggerthella</taxon>
    </lineage>
</organism>
<gene>
    <name evidence="2" type="ORF">IAA69_04595</name>
</gene>
<proteinExistence type="predicted"/>
<accession>A0A9D1A0R3</accession>
<dbReference type="AlphaFoldDB" id="A0A9D1A0R3"/>
<keyword evidence="1" id="KW-0812">Transmembrane</keyword>
<dbReference type="NCBIfam" id="TIGR04391">
    <property type="entry name" value="CcmD_alt_fam"/>
    <property type="match status" value="1"/>
</dbReference>
<reference evidence="2" key="2">
    <citation type="journal article" date="2021" name="PeerJ">
        <title>Extensive microbial diversity within the chicken gut microbiome revealed by metagenomics and culture.</title>
        <authorList>
            <person name="Gilroy R."/>
            <person name="Ravi A."/>
            <person name="Getino M."/>
            <person name="Pursley I."/>
            <person name="Horton D.L."/>
            <person name="Alikhan N.F."/>
            <person name="Baker D."/>
            <person name="Gharbi K."/>
            <person name="Hall N."/>
            <person name="Watson M."/>
            <person name="Adriaenssens E.M."/>
            <person name="Foster-Nyarko E."/>
            <person name="Jarju S."/>
            <person name="Secka A."/>
            <person name="Antonio M."/>
            <person name="Oren A."/>
            <person name="Chaudhuri R.R."/>
            <person name="La Ragione R."/>
            <person name="Hildebrand F."/>
            <person name="Pallen M.J."/>
        </authorList>
    </citation>
    <scope>NUCLEOTIDE SEQUENCE</scope>
    <source>
        <strain evidence="2">ChiGjej1B1-2707</strain>
    </source>
</reference>
<dbReference type="EMBL" id="DVGB01000057">
    <property type="protein sequence ID" value="HIR01523.1"/>
    <property type="molecule type" value="Genomic_DNA"/>
</dbReference>
<dbReference type="InterPro" id="IPR030888">
    <property type="entry name" value="Put_ccm"/>
</dbReference>
<keyword evidence="1" id="KW-1133">Transmembrane helix</keyword>
<protein>
    <submittedName>
        <fullName evidence="2">CcmD family protein</fullName>
    </submittedName>
</protein>
<name>A0A9D1A0R3_9ACTN</name>
<reference evidence="2" key="1">
    <citation type="submission" date="2020-10" db="EMBL/GenBank/DDBJ databases">
        <authorList>
            <person name="Gilroy R."/>
        </authorList>
    </citation>
    <scope>NUCLEOTIDE SEQUENCE</scope>
    <source>
        <strain evidence="2">ChiGjej1B1-2707</strain>
    </source>
</reference>
<evidence type="ECO:0000313" key="3">
    <source>
        <dbReference type="Proteomes" id="UP000824261"/>
    </source>
</evidence>
<keyword evidence="1" id="KW-0472">Membrane</keyword>
<feature type="transmembrane region" description="Helical" evidence="1">
    <location>
        <begin position="20"/>
        <end position="38"/>
    </location>
</feature>
<dbReference type="Proteomes" id="UP000824261">
    <property type="component" value="Unassembled WGS sequence"/>
</dbReference>
<sequence>MNPVLAEIYSTIIPSAPYVLGAYVLVFIVLFVYVFFTVSKLKSAEKKMDALEERVEELLK</sequence>
<evidence type="ECO:0000256" key="1">
    <source>
        <dbReference type="SAM" id="Phobius"/>
    </source>
</evidence>